<keyword evidence="2" id="KW-0813">Transport</keyword>
<keyword evidence="5 9" id="KW-0812">Transmembrane</keyword>
<dbReference type="GO" id="GO:0005886">
    <property type="term" value="C:plasma membrane"/>
    <property type="evidence" value="ECO:0007669"/>
    <property type="project" value="UniProtKB-SubCell"/>
</dbReference>
<dbReference type="InterPro" id="IPR018227">
    <property type="entry name" value="Amino_acid_transport_2"/>
</dbReference>
<evidence type="ECO:0000256" key="1">
    <source>
        <dbReference type="ARBA" id="ARBA00004429"/>
    </source>
</evidence>
<dbReference type="Pfam" id="PF03222">
    <property type="entry name" value="Trp_Tyr_perm"/>
    <property type="match status" value="1"/>
</dbReference>
<dbReference type="PANTHER" id="PTHR46997:SF2">
    <property type="entry name" value="TYROSINE-SPECIFIC TRANSPORT SYSTEM"/>
    <property type="match status" value="1"/>
</dbReference>
<feature type="transmembrane region" description="Helical" evidence="9">
    <location>
        <begin position="161"/>
        <end position="183"/>
    </location>
</feature>
<name>A0A4Q7DGA0_9PROT</name>
<evidence type="ECO:0008006" key="12">
    <source>
        <dbReference type="Google" id="ProtNLM"/>
    </source>
</evidence>
<dbReference type="AlphaFoldDB" id="A0A4Q7DGA0"/>
<dbReference type="Gene3D" id="1.20.1740.10">
    <property type="entry name" value="Amino acid/polyamine transporter I"/>
    <property type="match status" value="1"/>
</dbReference>
<organism evidence="10 11">
    <name type="scientific">Candidatus Finniella inopinata</name>
    <dbReference type="NCBI Taxonomy" id="1696036"/>
    <lineage>
        <taxon>Bacteria</taxon>
        <taxon>Pseudomonadati</taxon>
        <taxon>Pseudomonadota</taxon>
        <taxon>Alphaproteobacteria</taxon>
        <taxon>Holosporales</taxon>
        <taxon>Candidatus Paracaedibacteraceae</taxon>
        <taxon>Candidatus Finniella</taxon>
    </lineage>
</organism>
<reference evidence="10 11" key="1">
    <citation type="submission" date="2018-10" db="EMBL/GenBank/DDBJ databases">
        <title>An updated phylogeny of the Alphaproteobacteria reveals that the parasitic Rickettsiales and Holosporales have independent origins.</title>
        <authorList>
            <person name="Munoz-Gomez S.A."/>
            <person name="Hess S."/>
            <person name="Burger G."/>
            <person name="Lang B.F."/>
            <person name="Susko E."/>
            <person name="Slamovits C.H."/>
            <person name="Roger A.J."/>
        </authorList>
    </citation>
    <scope>NUCLEOTIDE SEQUENCE [LARGE SCALE GENOMIC DNA]</scope>
    <source>
        <strain evidence="10">HOLO01</strain>
    </source>
</reference>
<keyword evidence="7 9" id="KW-1133">Transmembrane helix</keyword>
<evidence type="ECO:0000256" key="5">
    <source>
        <dbReference type="ARBA" id="ARBA00022692"/>
    </source>
</evidence>
<feature type="transmembrane region" description="Helical" evidence="9">
    <location>
        <begin position="129"/>
        <end position="149"/>
    </location>
</feature>
<dbReference type="GO" id="GO:0003333">
    <property type="term" value="P:amino acid transmembrane transport"/>
    <property type="evidence" value="ECO:0007669"/>
    <property type="project" value="InterPro"/>
</dbReference>
<feature type="transmembrane region" description="Helical" evidence="9">
    <location>
        <begin position="195"/>
        <end position="215"/>
    </location>
</feature>
<feature type="transmembrane region" description="Helical" evidence="9">
    <location>
        <begin position="360"/>
        <end position="376"/>
    </location>
</feature>
<evidence type="ECO:0000313" key="10">
    <source>
        <dbReference type="EMBL" id="RZI45682.1"/>
    </source>
</evidence>
<dbReference type="GO" id="GO:0015173">
    <property type="term" value="F:aromatic amino acid transmembrane transporter activity"/>
    <property type="evidence" value="ECO:0007669"/>
    <property type="project" value="InterPro"/>
</dbReference>
<dbReference type="PRINTS" id="PR00166">
    <property type="entry name" value="AROAAPRMEASE"/>
</dbReference>
<comment type="subcellular location">
    <subcellularLocation>
        <location evidence="1">Cell inner membrane</location>
        <topology evidence="1">Multi-pass membrane protein</topology>
    </subcellularLocation>
</comment>
<feature type="transmembrane region" description="Helical" evidence="9">
    <location>
        <begin position="227"/>
        <end position="251"/>
    </location>
</feature>
<evidence type="ECO:0000256" key="3">
    <source>
        <dbReference type="ARBA" id="ARBA00022475"/>
    </source>
</evidence>
<evidence type="ECO:0000256" key="4">
    <source>
        <dbReference type="ARBA" id="ARBA00022519"/>
    </source>
</evidence>
<keyword evidence="3" id="KW-1003">Cell membrane</keyword>
<dbReference type="InterPro" id="IPR013059">
    <property type="entry name" value="Trp_tyr_transpt"/>
</dbReference>
<sequence length="439" mass="47747">MIRLRKKKISVCFFITHVARFKSSAFSLTLCRRRFKGVFMSTLSRSRVTGALLIVAGTTIGAAMLALPMTSIQIGFFNTVWLLTGMWVLMAFTALVTLEINLRMAGKGPVQGTSVAGLAYNAFGRGGQVVAKASLLLLFYALLAAYITGSSSLVKDGFRAVGLHCPFSLAAIIYTLCLGWAINSCVRMVDYANRFFFTIKMIVFVGMIVFLMPYVRLENLTYHHGSLSALSIAAPIFFTSFGFHGSIPTLINYVGPHPRQLRFVIILGSLFPLIVYLLWQMATLGILPPSQAAAIAQTDVAGFVHHLNAVTNNPLLGGMMTLFTFLAITTSFLGVAIGLFDALAEGLSLPTTTQLERLKISLLTFLPPLFFALFYHDGFIIALGYAAIALSILAVLIPTAVALKWRRSQPAFSYQVSGGNIALIMALIVGLLIIMFKVL</sequence>
<dbReference type="Proteomes" id="UP000293550">
    <property type="component" value="Unassembled WGS sequence"/>
</dbReference>
<feature type="transmembrane region" description="Helical" evidence="9">
    <location>
        <begin position="263"/>
        <end position="282"/>
    </location>
</feature>
<evidence type="ECO:0000256" key="9">
    <source>
        <dbReference type="SAM" id="Phobius"/>
    </source>
</evidence>
<keyword evidence="11" id="KW-1185">Reference proteome</keyword>
<dbReference type="EMBL" id="SCFB01000007">
    <property type="protein sequence ID" value="RZI45682.1"/>
    <property type="molecule type" value="Genomic_DNA"/>
</dbReference>
<evidence type="ECO:0000256" key="2">
    <source>
        <dbReference type="ARBA" id="ARBA00022448"/>
    </source>
</evidence>
<feature type="transmembrane region" description="Helical" evidence="9">
    <location>
        <begin position="315"/>
        <end position="340"/>
    </location>
</feature>
<feature type="transmembrane region" description="Helical" evidence="9">
    <location>
        <begin position="79"/>
        <end position="98"/>
    </location>
</feature>
<evidence type="ECO:0000313" key="11">
    <source>
        <dbReference type="Proteomes" id="UP000293550"/>
    </source>
</evidence>
<keyword evidence="4" id="KW-0997">Cell inner membrane</keyword>
<evidence type="ECO:0000256" key="6">
    <source>
        <dbReference type="ARBA" id="ARBA00022970"/>
    </source>
</evidence>
<feature type="transmembrane region" description="Helical" evidence="9">
    <location>
        <begin position="48"/>
        <end position="67"/>
    </location>
</feature>
<feature type="transmembrane region" description="Helical" evidence="9">
    <location>
        <begin position="382"/>
        <end position="405"/>
    </location>
</feature>
<dbReference type="PANTHER" id="PTHR46997">
    <property type="entry name" value="LOW AFFINITY TRYPTOPHAN PERMEASE-RELATED"/>
    <property type="match status" value="1"/>
</dbReference>
<protein>
    <recommendedName>
        <fullName evidence="12">Aromatic amino acid permease</fullName>
    </recommendedName>
</protein>
<keyword evidence="6" id="KW-0029">Amino-acid transport</keyword>
<dbReference type="OrthoDB" id="19865at2"/>
<evidence type="ECO:0000256" key="7">
    <source>
        <dbReference type="ARBA" id="ARBA00022989"/>
    </source>
</evidence>
<feature type="transmembrane region" description="Helical" evidence="9">
    <location>
        <begin position="417"/>
        <end position="436"/>
    </location>
</feature>
<proteinExistence type="predicted"/>
<comment type="caution">
    <text evidence="10">The sequence shown here is derived from an EMBL/GenBank/DDBJ whole genome shotgun (WGS) entry which is preliminary data.</text>
</comment>
<accession>A0A4Q7DGA0</accession>
<keyword evidence="8 9" id="KW-0472">Membrane</keyword>
<gene>
    <name evidence="10" type="ORF">EQU50_06160</name>
</gene>
<evidence type="ECO:0000256" key="8">
    <source>
        <dbReference type="ARBA" id="ARBA00023136"/>
    </source>
</evidence>